<comment type="similarity">
    <text evidence="1">Belongs to the 2S seed storage albumins family.</text>
</comment>
<dbReference type="SMART" id="SM00499">
    <property type="entry name" value="AAI"/>
    <property type="match status" value="1"/>
</dbReference>
<evidence type="ECO:0000256" key="1">
    <source>
        <dbReference type="ARBA" id="ARBA00008262"/>
    </source>
</evidence>
<evidence type="ECO:0000313" key="7">
    <source>
        <dbReference type="Proteomes" id="UP000827889"/>
    </source>
</evidence>
<keyword evidence="2" id="KW-0758">Storage protein</keyword>
<feature type="signal peptide" evidence="5">
    <location>
        <begin position="1"/>
        <end position="23"/>
    </location>
</feature>
<gene>
    <name evidence="8" type="primary">LOC115749961</name>
</gene>
<sequence length="150" mass="17353">MTNFATLAAIFAALLVTSRVASAYRTTITTVEIDDDKNERRGSGSCHEQVQTHGLEQCEQLFHDIGHGGSRFGSSERERMMESHHFRPCCQQLRQVEEQCRCHGIRQIVREEQREVRREGMHRLVRSARDLPSECGFSSPRQCEMRAIWF</sequence>
<keyword evidence="4" id="KW-1015">Disulfide bond</keyword>
<dbReference type="InterPro" id="IPR036312">
    <property type="entry name" value="Bifun_inhib/LTP/seed_sf"/>
</dbReference>
<dbReference type="InterPro" id="IPR000617">
    <property type="entry name" value="Napin/2SS/CON"/>
</dbReference>
<reference evidence="7" key="1">
    <citation type="submission" date="2025-05" db="UniProtKB">
        <authorList>
            <consortium name="RefSeq"/>
        </authorList>
    </citation>
    <scope>NUCLEOTIDE SEQUENCE [LARGE SCALE GENOMIC DNA]</scope>
</reference>
<dbReference type="Proteomes" id="UP000827889">
    <property type="component" value="Chromosome 2"/>
</dbReference>
<dbReference type="InterPro" id="IPR016140">
    <property type="entry name" value="Bifunc_inhib/LTP/seed_store"/>
</dbReference>
<feature type="domain" description="Bifunctional inhibitor/plant lipid transfer protein/seed storage helical" evidence="6">
    <location>
        <begin position="46"/>
        <end position="143"/>
    </location>
</feature>
<dbReference type="Gene3D" id="1.10.110.10">
    <property type="entry name" value="Plant lipid-transfer and hydrophobic proteins"/>
    <property type="match status" value="1"/>
</dbReference>
<accession>A0A8B8Q9E4</accession>
<dbReference type="AlphaFoldDB" id="A0A8B8Q9E4"/>
<evidence type="ECO:0000256" key="3">
    <source>
        <dbReference type="ARBA" id="ARBA00023129"/>
    </source>
</evidence>
<dbReference type="GeneID" id="115749961"/>
<evidence type="ECO:0000259" key="6">
    <source>
        <dbReference type="SMART" id="SM00499"/>
    </source>
</evidence>
<dbReference type="SUPFAM" id="SSF47699">
    <property type="entry name" value="Bifunctional inhibitor/lipid-transfer protein/seed storage 2S albumin"/>
    <property type="match status" value="1"/>
</dbReference>
<feature type="chain" id="PRO_5034663349" evidence="5">
    <location>
        <begin position="24"/>
        <end position="150"/>
    </location>
</feature>
<protein>
    <submittedName>
        <fullName evidence="8">2S seed storage albumin protein</fullName>
    </submittedName>
</protein>
<dbReference type="PANTHER" id="PTHR35496">
    <property type="entry name" value="2S SEED STORAGE PROTEIN 1-RELATED"/>
    <property type="match status" value="1"/>
</dbReference>
<evidence type="ECO:0000256" key="5">
    <source>
        <dbReference type="SAM" id="SignalP"/>
    </source>
</evidence>
<evidence type="ECO:0000256" key="2">
    <source>
        <dbReference type="ARBA" id="ARBA00022761"/>
    </source>
</evidence>
<dbReference type="GO" id="GO:0045735">
    <property type="term" value="F:nutrient reservoir activity"/>
    <property type="evidence" value="ECO:0007669"/>
    <property type="project" value="UniProtKB-KW"/>
</dbReference>
<organism evidence="7 8">
    <name type="scientific">Rhodamnia argentea</name>
    <dbReference type="NCBI Taxonomy" id="178133"/>
    <lineage>
        <taxon>Eukaryota</taxon>
        <taxon>Viridiplantae</taxon>
        <taxon>Streptophyta</taxon>
        <taxon>Embryophyta</taxon>
        <taxon>Tracheophyta</taxon>
        <taxon>Spermatophyta</taxon>
        <taxon>Magnoliopsida</taxon>
        <taxon>eudicotyledons</taxon>
        <taxon>Gunneridae</taxon>
        <taxon>Pentapetalae</taxon>
        <taxon>rosids</taxon>
        <taxon>malvids</taxon>
        <taxon>Myrtales</taxon>
        <taxon>Myrtaceae</taxon>
        <taxon>Myrtoideae</taxon>
        <taxon>Myrteae</taxon>
        <taxon>Australasian group</taxon>
        <taxon>Rhodamnia</taxon>
    </lineage>
</organism>
<evidence type="ECO:0000313" key="8">
    <source>
        <dbReference type="RefSeq" id="XP_030542877.1"/>
    </source>
</evidence>
<dbReference type="RefSeq" id="XP_030542877.1">
    <property type="nucleotide sequence ID" value="XM_030687017.1"/>
</dbReference>
<evidence type="ECO:0000256" key="4">
    <source>
        <dbReference type="ARBA" id="ARBA00023157"/>
    </source>
</evidence>
<reference evidence="8" key="2">
    <citation type="submission" date="2025-08" db="UniProtKB">
        <authorList>
            <consortium name="RefSeq"/>
        </authorList>
    </citation>
    <scope>IDENTIFICATION</scope>
    <source>
        <tissue evidence="8">Leaf</tissue>
    </source>
</reference>
<dbReference type="OrthoDB" id="1922883at2759"/>
<keyword evidence="5" id="KW-0732">Signal</keyword>
<dbReference type="Pfam" id="PF00234">
    <property type="entry name" value="Tryp_alpha_amyl"/>
    <property type="match status" value="1"/>
</dbReference>
<name>A0A8B8Q9E4_9MYRT</name>
<keyword evidence="3" id="KW-0708">Seed storage protein</keyword>
<keyword evidence="7" id="KW-1185">Reference proteome</keyword>
<dbReference type="PANTHER" id="PTHR35496:SF20">
    <property type="entry name" value="2S SEED STORAGE PROTEIN 1-RELATED"/>
    <property type="match status" value="1"/>
</dbReference>
<dbReference type="KEGG" id="rarg:115749961"/>
<proteinExistence type="inferred from homology"/>